<organism evidence="12 13">
    <name type="scientific">Candidatus Kryptonium thompsonii</name>
    <dbReference type="NCBI Taxonomy" id="1633631"/>
    <lineage>
        <taxon>Bacteria</taxon>
        <taxon>Pseudomonadati</taxon>
        <taxon>Candidatus Kryptoniota</taxon>
        <taxon>Candidatus Kryptonium</taxon>
    </lineage>
</organism>
<evidence type="ECO:0000313" key="14">
    <source>
        <dbReference type="Proteomes" id="UP000182200"/>
    </source>
</evidence>
<sequence length="1160" mass="131992">MPEFVHLHNHSHYSILDAISTIDGIIESAVQNKMSAVALTDHGVLFGALEFYIKAKEAGIKPIIGSEVYIVTDGSRFDKTRGSKDEESDLAVRHKKTHYKHLVLLAKDSTGLKNLSKLISIGHTEGFYYKPRIDFEVLEKYHEGLIALSACIGGVVSAYLVDGDYEGAKKMAMKFKNLFGDDFYLEIQNHFIDKEQPVLQGMPRLAKELGIKLVATNDCHYLKQEHAIPHNIFISIQDKNSVKDIYQLKYGTDQVYFKNSEEMYQAFKDFPEAIEATLEIAEKCNLEIELGKNYLPHFPIPKDAGVETPDEYLEKLAFEGLQKRYKTITKEIEDRLRYELDVIKKMGFSTYFLIVHDFIHQAKKMGVAVGPGRGSAAGSIVSYALGITNIDPLKYGLLFERFLNPERVSMPDIDVDFADDKRELVIDYVKKKYGEKSVAQIITFGTLSSRAVIRDVARVLGISLQTVDSITKNIPVHQGKPLPLSEALETPELEWLKNTTDPKLKELVRYALILEGLNRHPSTHAAGIVIAPGDISDYVPLYQTPQTELMTQYDKDYLEKAGLLKVDILGLRTLTVIVNTLKLIKQNYRIEINIDEIPLDDKETYNLLGEGKTVGVFQFESSGMQEYLRRLKPTNIHDLAVMNALYRPGPMEMIDEYIERKHGRKPVEYLHPKLEPILKETFGIIVYQEQVMQIANQIAGFSLAKADLMRRAMGKKDKELMAKQRDEFIQGALKNGIDRKIAEEIFDMLEKFASYGFNKSHAVAYAYLAYQTAYLKAHYPAEFMAATMSSELNNTDKIVQFIEECRRMGIKVLPPDINESNLDFTIIDKKTIRFGLGAIKNVGENAVNEIISVRNKSGKFKNLFDFCARVDLRVVNKRAIESLIQAGAFDSLNCGHRAQLLQAVEIAMNYGERVKRDRRNGQVQLFDFYNDGEAEEGNYPPLPDVKPWNEMEKFSYERNVLGFYVSGHPLMKYFDEVQTFSTVKFGELDTIEDGSIVRACGVITDTKTKLDKNKNQMLIFELEDFTGKVECVAFNEVYKNYSRHLFIEGLVMVVGEARRQGNSLRIIAKEIYPIEEVKEKFTYKIVALADKNESPEKVKHLAEVIKKCEEGNCLIEIDVKENEVILQKFEIPYILVKPTSDLINSLREIFGEKNVKLIPK</sequence>
<dbReference type="Pfam" id="PF01336">
    <property type="entry name" value="tRNA_anti-codon"/>
    <property type="match status" value="1"/>
</dbReference>
<dbReference type="PANTHER" id="PTHR32294">
    <property type="entry name" value="DNA POLYMERASE III SUBUNIT ALPHA"/>
    <property type="match status" value="1"/>
</dbReference>
<dbReference type="FunFam" id="1.10.150.870:FF:000001">
    <property type="entry name" value="DNA polymerase III subunit alpha"/>
    <property type="match status" value="1"/>
</dbReference>
<dbReference type="Gene3D" id="1.10.10.1600">
    <property type="entry name" value="Bacterial DNA polymerase III alpha subunit, thumb domain"/>
    <property type="match status" value="1"/>
</dbReference>
<evidence type="ECO:0000256" key="7">
    <source>
        <dbReference type="ARBA" id="ARBA00022705"/>
    </source>
</evidence>
<dbReference type="InterPro" id="IPR012340">
    <property type="entry name" value="NA-bd_OB-fold"/>
</dbReference>
<evidence type="ECO:0000256" key="3">
    <source>
        <dbReference type="ARBA" id="ARBA00019114"/>
    </source>
</evidence>
<reference evidence="12 13" key="2">
    <citation type="submission" date="2015-11" db="EMBL/GenBank/DDBJ databases">
        <authorList>
            <person name="Zhang Y."/>
            <person name="Guo Z."/>
        </authorList>
    </citation>
    <scope>NUCLEOTIDE SEQUENCE [LARGE SCALE GENOMIC DNA]</scope>
    <source>
        <strain evidence="12">JGI-4</strain>
    </source>
</reference>
<dbReference type="InterPro" id="IPR040982">
    <property type="entry name" value="DNA_pol3_finger"/>
</dbReference>
<dbReference type="GO" id="GO:0003887">
    <property type="term" value="F:DNA-directed DNA polymerase activity"/>
    <property type="evidence" value="ECO:0007669"/>
    <property type="project" value="UniProtKB-KW"/>
</dbReference>
<dbReference type="Gene3D" id="1.10.150.870">
    <property type="match status" value="1"/>
</dbReference>
<dbReference type="CDD" id="cd04485">
    <property type="entry name" value="DnaE_OBF"/>
    <property type="match status" value="1"/>
</dbReference>
<dbReference type="EMBL" id="CZVI01000001">
    <property type="protein sequence ID" value="CUS77129.1"/>
    <property type="molecule type" value="Genomic_DNA"/>
</dbReference>
<evidence type="ECO:0000313" key="12">
    <source>
        <dbReference type="EMBL" id="CUU08207.1"/>
    </source>
</evidence>
<keyword evidence="7" id="KW-0235">DNA replication</keyword>
<dbReference type="NCBIfam" id="TIGR00594">
    <property type="entry name" value="polc"/>
    <property type="match status" value="1"/>
</dbReference>
<evidence type="ECO:0000256" key="4">
    <source>
        <dbReference type="ARBA" id="ARBA00022490"/>
    </source>
</evidence>
<name>A0A0P1LDA4_9BACT</name>
<evidence type="ECO:0000313" key="11">
    <source>
        <dbReference type="EMBL" id="CUS77129.1"/>
    </source>
</evidence>
<dbReference type="RefSeq" id="WP_075435521.1">
    <property type="nucleotide sequence ID" value="NZ_CZVI01000001.1"/>
</dbReference>
<dbReference type="Proteomes" id="UP000182011">
    <property type="component" value="Unassembled WGS sequence"/>
</dbReference>
<reference evidence="11 14" key="1">
    <citation type="submission" date="2015-11" db="EMBL/GenBank/DDBJ databases">
        <authorList>
            <person name="Varghese N."/>
        </authorList>
    </citation>
    <scope>NUCLEOTIDE SEQUENCE [LARGE SCALE GENOMIC DNA]</scope>
    <source>
        <strain evidence="11 14">JGI-8</strain>
    </source>
</reference>
<dbReference type="InterPro" id="IPR004013">
    <property type="entry name" value="PHP_dom"/>
</dbReference>
<evidence type="ECO:0000256" key="9">
    <source>
        <dbReference type="ARBA" id="ARBA00049244"/>
    </source>
</evidence>
<dbReference type="EC" id="2.7.7.7" evidence="2"/>
<dbReference type="Proteomes" id="UP000182200">
    <property type="component" value="Unassembled WGS sequence"/>
</dbReference>
<dbReference type="GO" id="GO:0005737">
    <property type="term" value="C:cytoplasm"/>
    <property type="evidence" value="ECO:0007669"/>
    <property type="project" value="UniProtKB-SubCell"/>
</dbReference>
<feature type="domain" description="Polymerase/histidinol phosphatase N-terminal" evidence="10">
    <location>
        <begin position="5"/>
        <end position="72"/>
    </location>
</feature>
<dbReference type="STRING" id="1633631.GCA_001442925_02028"/>
<dbReference type="GO" id="GO:0003676">
    <property type="term" value="F:nucleic acid binding"/>
    <property type="evidence" value="ECO:0007669"/>
    <property type="project" value="InterPro"/>
</dbReference>
<dbReference type="Pfam" id="PF14579">
    <property type="entry name" value="HHH_6"/>
    <property type="match status" value="1"/>
</dbReference>
<dbReference type="Gene3D" id="2.40.50.140">
    <property type="entry name" value="Nucleic acid-binding proteins"/>
    <property type="match status" value="1"/>
</dbReference>
<keyword evidence="5" id="KW-0808">Transferase</keyword>
<evidence type="ECO:0000256" key="2">
    <source>
        <dbReference type="ARBA" id="ARBA00012417"/>
    </source>
</evidence>
<dbReference type="SUPFAM" id="SSF89550">
    <property type="entry name" value="PHP domain-like"/>
    <property type="match status" value="1"/>
</dbReference>
<dbReference type="InterPro" id="IPR003141">
    <property type="entry name" value="Pol/His_phosphatase_N"/>
</dbReference>
<dbReference type="InterPro" id="IPR041931">
    <property type="entry name" value="DNA_pol3_alpha_thumb_dom"/>
</dbReference>
<dbReference type="AlphaFoldDB" id="A0A0P1LDA4"/>
<dbReference type="EMBL" id="FAOP01000008">
    <property type="protein sequence ID" value="CUU08207.1"/>
    <property type="molecule type" value="Genomic_DNA"/>
</dbReference>
<dbReference type="CDD" id="cd12113">
    <property type="entry name" value="PHP_PolIIIA_DnaE3"/>
    <property type="match status" value="1"/>
</dbReference>
<dbReference type="GO" id="GO:0008408">
    <property type="term" value="F:3'-5' exonuclease activity"/>
    <property type="evidence" value="ECO:0007669"/>
    <property type="project" value="InterPro"/>
</dbReference>
<dbReference type="InterPro" id="IPR016195">
    <property type="entry name" value="Pol/histidinol_Pase-like"/>
</dbReference>
<dbReference type="NCBIfam" id="NF004226">
    <property type="entry name" value="PRK05673.1"/>
    <property type="match status" value="1"/>
</dbReference>
<gene>
    <name evidence="12" type="ORF">JGI4_02033</name>
    <name evidence="11" type="ORF">JGI8_00089</name>
</gene>
<dbReference type="PANTHER" id="PTHR32294:SF0">
    <property type="entry name" value="DNA POLYMERASE III SUBUNIT ALPHA"/>
    <property type="match status" value="1"/>
</dbReference>
<dbReference type="GO" id="GO:0006260">
    <property type="term" value="P:DNA replication"/>
    <property type="evidence" value="ECO:0007669"/>
    <property type="project" value="UniProtKB-KW"/>
</dbReference>
<evidence type="ECO:0000313" key="13">
    <source>
        <dbReference type="Proteomes" id="UP000182011"/>
    </source>
</evidence>
<proteinExistence type="predicted"/>
<dbReference type="InterPro" id="IPR011708">
    <property type="entry name" value="DNA_pol3_alpha_NTPase_dom"/>
</dbReference>
<dbReference type="Pfam" id="PF07733">
    <property type="entry name" value="DNA_pol3_alpha"/>
    <property type="match status" value="1"/>
</dbReference>
<evidence type="ECO:0000256" key="5">
    <source>
        <dbReference type="ARBA" id="ARBA00022679"/>
    </source>
</evidence>
<dbReference type="NCBIfam" id="NF005298">
    <property type="entry name" value="PRK06826.1"/>
    <property type="match status" value="1"/>
</dbReference>
<keyword evidence="6" id="KW-0548">Nucleotidyltransferase</keyword>
<dbReference type="Pfam" id="PF02811">
    <property type="entry name" value="PHP"/>
    <property type="match status" value="1"/>
</dbReference>
<dbReference type="Pfam" id="PF17657">
    <property type="entry name" value="DNA_pol3_finger"/>
    <property type="match status" value="1"/>
</dbReference>
<dbReference type="InterPro" id="IPR004365">
    <property type="entry name" value="NA-bd_OB_tRNA"/>
</dbReference>
<dbReference type="Gene3D" id="3.20.20.140">
    <property type="entry name" value="Metal-dependent hydrolases"/>
    <property type="match status" value="1"/>
</dbReference>
<keyword evidence="14" id="KW-1185">Reference proteome</keyword>
<evidence type="ECO:0000256" key="6">
    <source>
        <dbReference type="ARBA" id="ARBA00022695"/>
    </source>
</evidence>
<accession>A0A0P1LDA4</accession>
<accession>A0A0P1L7Z4</accession>
<evidence type="ECO:0000259" key="10">
    <source>
        <dbReference type="SMART" id="SM00481"/>
    </source>
</evidence>
<evidence type="ECO:0000256" key="1">
    <source>
        <dbReference type="ARBA" id="ARBA00004496"/>
    </source>
</evidence>
<protein>
    <recommendedName>
        <fullName evidence="3">DNA polymerase III subunit alpha</fullName>
        <ecNumber evidence="2">2.7.7.7</ecNumber>
    </recommendedName>
</protein>
<accession>A0A0S4NDF3</accession>
<comment type="catalytic activity">
    <reaction evidence="9">
        <text>DNA(n) + a 2'-deoxyribonucleoside 5'-triphosphate = DNA(n+1) + diphosphate</text>
        <dbReference type="Rhea" id="RHEA:22508"/>
        <dbReference type="Rhea" id="RHEA-COMP:17339"/>
        <dbReference type="Rhea" id="RHEA-COMP:17340"/>
        <dbReference type="ChEBI" id="CHEBI:33019"/>
        <dbReference type="ChEBI" id="CHEBI:61560"/>
        <dbReference type="ChEBI" id="CHEBI:173112"/>
        <dbReference type="EC" id="2.7.7.7"/>
    </reaction>
</comment>
<dbReference type="InterPro" id="IPR029460">
    <property type="entry name" value="DNAPol_HHH"/>
</dbReference>
<dbReference type="SMART" id="SM00481">
    <property type="entry name" value="POLIIIAc"/>
    <property type="match status" value="1"/>
</dbReference>
<keyword evidence="4" id="KW-0963">Cytoplasm</keyword>
<dbReference type="InterPro" id="IPR004805">
    <property type="entry name" value="DnaE2/DnaE/PolC"/>
</dbReference>
<keyword evidence="8" id="KW-0239">DNA-directed DNA polymerase</keyword>
<comment type="subcellular location">
    <subcellularLocation>
        <location evidence="1">Cytoplasm</location>
    </subcellularLocation>
</comment>
<evidence type="ECO:0000256" key="8">
    <source>
        <dbReference type="ARBA" id="ARBA00022932"/>
    </source>
</evidence>